<reference evidence="3" key="1">
    <citation type="journal article" date="2019" name="Int. J. Syst. Evol. Microbiol.">
        <title>The Global Catalogue of Microorganisms (GCM) 10K type strain sequencing project: providing services to taxonomists for standard genome sequencing and annotation.</title>
        <authorList>
            <consortium name="The Broad Institute Genomics Platform"/>
            <consortium name="The Broad Institute Genome Sequencing Center for Infectious Disease"/>
            <person name="Wu L."/>
            <person name="Ma J."/>
        </authorList>
    </citation>
    <scope>NUCLEOTIDE SEQUENCE [LARGE SCALE GENOMIC DNA]</scope>
    <source>
        <strain evidence="3">CGMCC 1.14966</strain>
    </source>
</reference>
<dbReference type="NCBIfam" id="TIGR04183">
    <property type="entry name" value="Por_Secre_tail"/>
    <property type="match status" value="1"/>
</dbReference>
<feature type="signal peptide" evidence="1">
    <location>
        <begin position="1"/>
        <end position="26"/>
    </location>
</feature>
<feature type="chain" id="PRO_5046929527" description="T9SS type A sorting domain-containing protein" evidence="1">
    <location>
        <begin position="27"/>
        <end position="309"/>
    </location>
</feature>
<evidence type="ECO:0000313" key="3">
    <source>
        <dbReference type="Proteomes" id="UP000637774"/>
    </source>
</evidence>
<proteinExistence type="predicted"/>
<gene>
    <name evidence="2" type="ORF">GCM10011495_00470</name>
</gene>
<evidence type="ECO:0000313" key="2">
    <source>
        <dbReference type="EMBL" id="GGH78369.1"/>
    </source>
</evidence>
<comment type="caution">
    <text evidence="2">The sequence shown here is derived from an EMBL/GenBank/DDBJ whole genome shotgun (WGS) entry which is preliminary data.</text>
</comment>
<sequence length="309" mass="32063">MKTLLRFLLTAVAGTGLLALATQAQAQTFPNSTLDAWVTRNNIETPVNWQTIDTEIAAQVPVPVPPTVTKTAVARNGPFAAQLATQNLLGVVTLPGTMILGNSPKGGGDIPGGLPFTARPAALQFYYQLSGPRALADSAYMAVELTRLVNGNVEVVAEGEHYFRALAGTYTLVTVPLRYRSSLAPDSVSMGFISGAADNITAGTILRIDDIAFTGTATATRNAVLNAAFSAAPNPSPDGHYLLQGLAPALLAAPLTVLDATGRVVRREPASTPAAAGAARALDLSALPAGIYTAQLFTTDGLVTRKLAR</sequence>
<evidence type="ECO:0008006" key="4">
    <source>
        <dbReference type="Google" id="ProtNLM"/>
    </source>
</evidence>
<dbReference type="RefSeq" id="WP_188560002.1">
    <property type="nucleotide sequence ID" value="NZ_BMGY01000001.1"/>
</dbReference>
<organism evidence="2 3">
    <name type="scientific">Hymenobacter frigidus</name>
    <dbReference type="NCBI Taxonomy" id="1524095"/>
    <lineage>
        <taxon>Bacteria</taxon>
        <taxon>Pseudomonadati</taxon>
        <taxon>Bacteroidota</taxon>
        <taxon>Cytophagia</taxon>
        <taxon>Cytophagales</taxon>
        <taxon>Hymenobacteraceae</taxon>
        <taxon>Hymenobacter</taxon>
    </lineage>
</organism>
<name>A0ABQ1ZTM3_9BACT</name>
<keyword evidence="3" id="KW-1185">Reference proteome</keyword>
<accession>A0ABQ1ZTM3</accession>
<keyword evidence="1" id="KW-0732">Signal</keyword>
<evidence type="ECO:0000256" key="1">
    <source>
        <dbReference type="SAM" id="SignalP"/>
    </source>
</evidence>
<dbReference type="Proteomes" id="UP000637774">
    <property type="component" value="Unassembled WGS sequence"/>
</dbReference>
<dbReference type="InterPro" id="IPR026444">
    <property type="entry name" value="Secre_tail"/>
</dbReference>
<dbReference type="InterPro" id="IPR038653">
    <property type="entry name" value="Put_CMD_sf"/>
</dbReference>
<dbReference type="Gene3D" id="2.60.120.890">
    <property type="entry name" value="BT2081, beta-jelly-roll domain"/>
    <property type="match status" value="1"/>
</dbReference>
<dbReference type="EMBL" id="BMGY01000001">
    <property type="protein sequence ID" value="GGH78369.1"/>
    <property type="molecule type" value="Genomic_DNA"/>
</dbReference>
<protein>
    <recommendedName>
        <fullName evidence="4">T9SS type A sorting domain-containing protein</fullName>
    </recommendedName>
</protein>